<sequence length="73" mass="8075">MRGGRVVEADRASKNSPGRTRSLTRRGSLDQQVLKTFVDFGIFGSTNVRWRVRGCIGVGRGEVARTALTRTRP</sequence>
<feature type="compositionally biased region" description="Basic and acidic residues" evidence="1">
    <location>
        <begin position="1"/>
        <end position="13"/>
    </location>
</feature>
<accession>A0ABP9W164</accession>
<gene>
    <name evidence="2" type="ORF">Rcae01_06606</name>
</gene>
<evidence type="ECO:0000256" key="1">
    <source>
        <dbReference type="SAM" id="MobiDB-lite"/>
    </source>
</evidence>
<dbReference type="EMBL" id="BAABRO010000035">
    <property type="protein sequence ID" value="GAA5511093.1"/>
    <property type="molecule type" value="Genomic_DNA"/>
</dbReference>
<dbReference type="Proteomes" id="UP001416858">
    <property type="component" value="Unassembled WGS sequence"/>
</dbReference>
<evidence type="ECO:0000313" key="2">
    <source>
        <dbReference type="EMBL" id="GAA5511093.1"/>
    </source>
</evidence>
<name>A0ABP9W164_9BACT</name>
<reference evidence="2 3" key="1">
    <citation type="submission" date="2024-02" db="EMBL/GenBank/DDBJ databases">
        <title>Rhodopirellula caenicola NBRC 110016.</title>
        <authorList>
            <person name="Ichikawa N."/>
            <person name="Katano-Makiyama Y."/>
            <person name="Hidaka K."/>
        </authorList>
    </citation>
    <scope>NUCLEOTIDE SEQUENCE [LARGE SCALE GENOMIC DNA]</scope>
    <source>
        <strain evidence="2 3">NBRC 110016</strain>
    </source>
</reference>
<proteinExistence type="predicted"/>
<organism evidence="2 3">
    <name type="scientific">Novipirellula caenicola</name>
    <dbReference type="NCBI Taxonomy" id="1536901"/>
    <lineage>
        <taxon>Bacteria</taxon>
        <taxon>Pseudomonadati</taxon>
        <taxon>Planctomycetota</taxon>
        <taxon>Planctomycetia</taxon>
        <taxon>Pirellulales</taxon>
        <taxon>Pirellulaceae</taxon>
        <taxon>Novipirellula</taxon>
    </lineage>
</organism>
<protein>
    <submittedName>
        <fullName evidence="2">Uncharacterized protein</fullName>
    </submittedName>
</protein>
<feature type="region of interest" description="Disordered" evidence="1">
    <location>
        <begin position="1"/>
        <end position="26"/>
    </location>
</feature>
<evidence type="ECO:0000313" key="3">
    <source>
        <dbReference type="Proteomes" id="UP001416858"/>
    </source>
</evidence>
<comment type="caution">
    <text evidence="2">The sequence shown here is derived from an EMBL/GenBank/DDBJ whole genome shotgun (WGS) entry which is preliminary data.</text>
</comment>
<keyword evidence="3" id="KW-1185">Reference proteome</keyword>